<dbReference type="InterPro" id="IPR058792">
    <property type="entry name" value="Beta-barrel_RND_2"/>
</dbReference>
<keyword evidence="9" id="KW-1185">Reference proteome</keyword>
<accession>A0A4R5W317</accession>
<evidence type="ECO:0000313" key="9">
    <source>
        <dbReference type="Proteomes" id="UP000294829"/>
    </source>
</evidence>
<dbReference type="PANTHER" id="PTHR30469">
    <property type="entry name" value="MULTIDRUG RESISTANCE PROTEIN MDTA"/>
    <property type="match status" value="1"/>
</dbReference>
<sequence>MRSSAQLSAVMLAALLHMSGNAVADTKLATIVVQANGQANAASYDGVVEAIRQTVISSQVSGAVVDLAVKTGDTVKEGQLLARIDARSAAQAAVASQAETAAARTALDLASKDYQRQRHLFEKNYISQSAMERAEAQFHATSAQLSAQIAQASIAHIQSDFYVIKAPYAGIVSDVPIALGDMALPGKPLVTLYDPSSLRVTASIPQASIGSYAPNQSFTLEFPNLSNGHQWLARTELQILPTVDAGTHSTQVRIDLPHTLKEVTPGMFARVWLPIPKNVVGMSGQLSIPASAVVRRAEMTGVYVIDANNKPLLRQVRLGKAQRDTIEILSGISAGDRIATDAQAAAKEAR</sequence>
<dbReference type="OrthoDB" id="9806939at2"/>
<dbReference type="Gene3D" id="2.40.420.20">
    <property type="match status" value="1"/>
</dbReference>
<dbReference type="InterPro" id="IPR058627">
    <property type="entry name" value="MdtA-like_C"/>
</dbReference>
<name>A0A4R5W317_9BURK</name>
<dbReference type="EMBL" id="SMYL01000003">
    <property type="protein sequence ID" value="TDK66417.1"/>
    <property type="molecule type" value="Genomic_DNA"/>
</dbReference>
<dbReference type="Pfam" id="PF25967">
    <property type="entry name" value="RND-MFP_C"/>
    <property type="match status" value="1"/>
</dbReference>
<dbReference type="SUPFAM" id="SSF111369">
    <property type="entry name" value="HlyD-like secretion proteins"/>
    <property type="match status" value="1"/>
</dbReference>
<evidence type="ECO:0000259" key="5">
    <source>
        <dbReference type="Pfam" id="PF25917"/>
    </source>
</evidence>
<dbReference type="Gene3D" id="2.40.50.100">
    <property type="match status" value="1"/>
</dbReference>
<gene>
    <name evidence="8" type="ORF">E2I14_08050</name>
</gene>
<keyword evidence="3" id="KW-0813">Transport</keyword>
<dbReference type="Pfam" id="PF25954">
    <property type="entry name" value="Beta-barrel_RND_2"/>
    <property type="match status" value="1"/>
</dbReference>
<evidence type="ECO:0000256" key="4">
    <source>
        <dbReference type="SAM" id="SignalP"/>
    </source>
</evidence>
<proteinExistence type="inferred from homology"/>
<reference evidence="8 9" key="1">
    <citation type="submission" date="2019-03" db="EMBL/GenBank/DDBJ databases">
        <title>Sapientia aquatica gen. nov., sp. nov., isolated from a crater lake.</title>
        <authorList>
            <person name="Felfoldi T."/>
            <person name="Szabo A."/>
            <person name="Toth E."/>
            <person name="Schumann P."/>
            <person name="Keki Z."/>
            <person name="Marialigeti K."/>
            <person name="Mathe I."/>
        </authorList>
    </citation>
    <scope>NUCLEOTIDE SEQUENCE [LARGE SCALE GENOMIC DNA]</scope>
    <source>
        <strain evidence="8 9">SA-152</strain>
    </source>
</reference>
<dbReference type="InterPro" id="IPR006143">
    <property type="entry name" value="RND_pump_MFP"/>
</dbReference>
<dbReference type="RefSeq" id="WP_133327278.1">
    <property type="nucleotide sequence ID" value="NZ_SMYL01000003.1"/>
</dbReference>
<dbReference type="InterPro" id="IPR058625">
    <property type="entry name" value="MdtA-like_BSH"/>
</dbReference>
<feature type="domain" description="Multidrug resistance protein MdtA-like barrel-sandwich hybrid" evidence="5">
    <location>
        <begin position="53"/>
        <end position="188"/>
    </location>
</feature>
<evidence type="ECO:0000313" key="8">
    <source>
        <dbReference type="EMBL" id="TDK66417.1"/>
    </source>
</evidence>
<evidence type="ECO:0000259" key="6">
    <source>
        <dbReference type="Pfam" id="PF25954"/>
    </source>
</evidence>
<comment type="subcellular location">
    <subcellularLocation>
        <location evidence="1">Cell envelope</location>
    </subcellularLocation>
</comment>
<dbReference type="Gene3D" id="2.40.30.170">
    <property type="match status" value="1"/>
</dbReference>
<comment type="caution">
    <text evidence="8">The sequence shown here is derived from an EMBL/GenBank/DDBJ whole genome shotgun (WGS) entry which is preliminary data.</text>
</comment>
<feature type="domain" description="CusB-like beta-barrel" evidence="6">
    <location>
        <begin position="200"/>
        <end position="272"/>
    </location>
</feature>
<comment type="similarity">
    <text evidence="2">Belongs to the membrane fusion protein (MFP) (TC 8.A.1) family.</text>
</comment>
<evidence type="ECO:0000256" key="1">
    <source>
        <dbReference type="ARBA" id="ARBA00004196"/>
    </source>
</evidence>
<evidence type="ECO:0000256" key="2">
    <source>
        <dbReference type="ARBA" id="ARBA00009477"/>
    </source>
</evidence>
<protein>
    <submittedName>
        <fullName evidence="8">Efflux RND transporter periplasmic adaptor subunit</fullName>
    </submittedName>
</protein>
<feature type="chain" id="PRO_5020670918" evidence="4">
    <location>
        <begin position="25"/>
        <end position="350"/>
    </location>
</feature>
<evidence type="ECO:0000259" key="7">
    <source>
        <dbReference type="Pfam" id="PF25967"/>
    </source>
</evidence>
<dbReference type="Gene3D" id="1.10.287.470">
    <property type="entry name" value="Helix hairpin bin"/>
    <property type="match status" value="1"/>
</dbReference>
<dbReference type="AlphaFoldDB" id="A0A4R5W317"/>
<dbReference type="GO" id="GO:1990281">
    <property type="term" value="C:efflux pump complex"/>
    <property type="evidence" value="ECO:0007669"/>
    <property type="project" value="TreeGrafter"/>
</dbReference>
<dbReference type="GO" id="GO:0015562">
    <property type="term" value="F:efflux transmembrane transporter activity"/>
    <property type="evidence" value="ECO:0007669"/>
    <property type="project" value="TreeGrafter"/>
</dbReference>
<dbReference type="PANTHER" id="PTHR30469:SF15">
    <property type="entry name" value="HLYD FAMILY OF SECRETION PROTEINS"/>
    <property type="match status" value="1"/>
</dbReference>
<evidence type="ECO:0000256" key="3">
    <source>
        <dbReference type="ARBA" id="ARBA00022448"/>
    </source>
</evidence>
<dbReference type="Proteomes" id="UP000294829">
    <property type="component" value="Unassembled WGS sequence"/>
</dbReference>
<dbReference type="Pfam" id="PF25917">
    <property type="entry name" value="BSH_RND"/>
    <property type="match status" value="1"/>
</dbReference>
<organism evidence="8 9">
    <name type="scientific">Sapientia aquatica</name>
    <dbReference type="NCBI Taxonomy" id="1549640"/>
    <lineage>
        <taxon>Bacteria</taxon>
        <taxon>Pseudomonadati</taxon>
        <taxon>Pseudomonadota</taxon>
        <taxon>Betaproteobacteria</taxon>
        <taxon>Burkholderiales</taxon>
        <taxon>Oxalobacteraceae</taxon>
        <taxon>Sapientia</taxon>
    </lineage>
</organism>
<keyword evidence="4" id="KW-0732">Signal</keyword>
<dbReference type="NCBIfam" id="TIGR01730">
    <property type="entry name" value="RND_mfp"/>
    <property type="match status" value="1"/>
</dbReference>
<feature type="signal peptide" evidence="4">
    <location>
        <begin position="1"/>
        <end position="24"/>
    </location>
</feature>
<feature type="domain" description="Multidrug resistance protein MdtA-like C-terminal permuted SH3" evidence="7">
    <location>
        <begin position="288"/>
        <end position="341"/>
    </location>
</feature>